<evidence type="ECO:0000259" key="3">
    <source>
        <dbReference type="Pfam" id="PF26628"/>
    </source>
</evidence>
<comment type="caution">
    <text evidence="4">The sequence shown here is derived from an EMBL/GenBank/DDBJ whole genome shotgun (WGS) entry which is preliminary data.</text>
</comment>
<dbReference type="NCBIfam" id="TIGR04183">
    <property type="entry name" value="Por_Secre_tail"/>
    <property type="match status" value="1"/>
</dbReference>
<dbReference type="RefSeq" id="WP_150936358.1">
    <property type="nucleotide sequence ID" value="NZ_WAAT01000017.1"/>
</dbReference>
<name>A0A6N6MME1_9FLAO</name>
<evidence type="ECO:0000256" key="1">
    <source>
        <dbReference type="ARBA" id="ARBA00022729"/>
    </source>
</evidence>
<sequence>MYSPKKLLPLLVCFAFFLNARSQTGPGGVGDGTANLMLWLRADAGVESASGVDATDGDNVSSWLDQSGDDNHAKSFTAPSYETSQHNGYPAVHFTSASSEYMRFTSNTNFPLGDTDRTYIFVGEGSTSSGNQNLLFHGSNDASGTGYGKRIGITNNDEEISVGVNGQRYGSITSSSALRVGAVVLPSAPLTPRSNDFTFYNNGGLLSSGERSGDGTTPNINTDNTHEARLGARFNSTSYYQGDMCEIIVFDREINEAEFIIINNYVSAKYGTTLAAAIDLYIQDNPANGNFDHNVAGIGQVNGANLHTDSQGTGIVRINNASALSNGDFLFWGEDTKDYTFSAMAPTYKEYLNSKWRVSKINDLGAVDVTLDLSGIDLTGKQSCQNLEFVVADNSDFSSPRIVRDLGSSPGATVTISGVDFNNRDYFTLRYLDQIVWDGADFFNGSGTDNAPNNTTDSCLKLTVKAGAPAPLVSHAHVREVEVESGGTLHVADGQLLEVEEQVVIDGVIDLLGEAQLIQNHSNTTTNSGTGVLLKRQQGTKNLYNYNYWSSPVNTGGSWQIGNLEDATGVISFNSNLDADASTSGTSPITLSSRWLYKYNGLKNTYAAWEKITATTNLSPGIGYTMKGSGTSDSEQEYVFKGTPNDGNYTIPVTAGNEILIGNPYPSALNANQFIDDNTSVIDGTLYFWEQATTNNSHYLVKYIGGYAKYNKMMGTAASADASGLTSGTSFTAKGAPTSNIAVAQGFFVTIDTDGDIVFNNQQRIFAKESDATGAPIFYKSANGKTAKTNSNSDLRPKLWFSFIDPNHFQSFLGLGYDSENGTTGYDKGYDGKLYEEKDNEMYWMLNDEKLVIQALSNINIEDELPVTIKVTDDGLYKLGISKTENVPEDLNVFLKDNDTNSFYNLKEETVELFLQSDTYKDQYFIVFQENNTLETEQNENHNLSVFYDTKNKDLIINNASVLNDMQSISIYNSMGQELISLKTLDTNRINMSKFSDGVYIIIVKTTTNTKKAKFSKY</sequence>
<evidence type="ECO:0000313" key="5">
    <source>
        <dbReference type="Proteomes" id="UP000441333"/>
    </source>
</evidence>
<accession>A0A6N6MME1</accession>
<protein>
    <submittedName>
        <fullName evidence="4">T9SS type A sorting domain-containing protein</fullName>
    </submittedName>
</protein>
<dbReference type="SUPFAM" id="SSF49899">
    <property type="entry name" value="Concanavalin A-like lectins/glucanases"/>
    <property type="match status" value="1"/>
</dbReference>
<organism evidence="4 5">
    <name type="scientific">Pseudotamlana haliotis</name>
    <dbReference type="NCBI Taxonomy" id="2614804"/>
    <lineage>
        <taxon>Bacteria</taxon>
        <taxon>Pseudomonadati</taxon>
        <taxon>Bacteroidota</taxon>
        <taxon>Flavobacteriia</taxon>
        <taxon>Flavobacteriales</taxon>
        <taxon>Flavobacteriaceae</taxon>
        <taxon>Pseudotamlana</taxon>
    </lineage>
</organism>
<evidence type="ECO:0000256" key="2">
    <source>
        <dbReference type="SAM" id="SignalP"/>
    </source>
</evidence>
<keyword evidence="1 2" id="KW-0732">Signal</keyword>
<evidence type="ECO:0000313" key="4">
    <source>
        <dbReference type="EMBL" id="KAB1070189.1"/>
    </source>
</evidence>
<gene>
    <name evidence="4" type="ORF">F6U93_02090</name>
</gene>
<feature type="domain" description="DUF8202" evidence="3">
    <location>
        <begin position="262"/>
        <end position="423"/>
    </location>
</feature>
<dbReference type="GO" id="GO:0005975">
    <property type="term" value="P:carbohydrate metabolic process"/>
    <property type="evidence" value="ECO:0007669"/>
    <property type="project" value="UniProtKB-ARBA"/>
</dbReference>
<keyword evidence="5" id="KW-1185">Reference proteome</keyword>
<dbReference type="Pfam" id="PF26628">
    <property type="entry name" value="DUF8202"/>
    <property type="match status" value="1"/>
</dbReference>
<reference evidence="4 5" key="1">
    <citation type="submission" date="2019-09" db="EMBL/GenBank/DDBJ databases">
        <authorList>
            <person name="Cao W.R."/>
        </authorList>
    </citation>
    <scope>NUCLEOTIDE SEQUENCE [LARGE SCALE GENOMIC DNA]</scope>
    <source>
        <strain evidence="4 5">B1N29</strain>
    </source>
</reference>
<dbReference type="EMBL" id="WAAT01000017">
    <property type="protein sequence ID" value="KAB1070189.1"/>
    <property type="molecule type" value="Genomic_DNA"/>
</dbReference>
<dbReference type="InterPro" id="IPR058515">
    <property type="entry name" value="DUF8202"/>
</dbReference>
<dbReference type="Proteomes" id="UP000441333">
    <property type="component" value="Unassembled WGS sequence"/>
</dbReference>
<dbReference type="GO" id="GO:0004553">
    <property type="term" value="F:hydrolase activity, hydrolyzing O-glycosyl compounds"/>
    <property type="evidence" value="ECO:0007669"/>
    <property type="project" value="UniProtKB-ARBA"/>
</dbReference>
<dbReference type="AlphaFoldDB" id="A0A6N6MME1"/>
<dbReference type="InterPro" id="IPR013320">
    <property type="entry name" value="ConA-like_dom_sf"/>
</dbReference>
<dbReference type="InterPro" id="IPR026444">
    <property type="entry name" value="Secre_tail"/>
</dbReference>
<feature type="chain" id="PRO_5027105765" evidence="2">
    <location>
        <begin position="23"/>
        <end position="1018"/>
    </location>
</feature>
<proteinExistence type="predicted"/>
<feature type="signal peptide" evidence="2">
    <location>
        <begin position="1"/>
        <end position="22"/>
    </location>
</feature>